<dbReference type="InterPro" id="IPR000843">
    <property type="entry name" value="HTH_LacI"/>
</dbReference>
<dbReference type="InterPro" id="IPR010982">
    <property type="entry name" value="Lambda_DNA-bd_dom_sf"/>
</dbReference>
<dbReference type="AlphaFoldDB" id="A0AAW6U4G8"/>
<dbReference type="Pfam" id="PF13377">
    <property type="entry name" value="Peripla_BP_3"/>
    <property type="match status" value="1"/>
</dbReference>
<dbReference type="Proteomes" id="UP001431532">
    <property type="component" value="Unassembled WGS sequence"/>
</dbReference>
<evidence type="ECO:0000313" key="6">
    <source>
        <dbReference type="Proteomes" id="UP001431532"/>
    </source>
</evidence>
<sequence length="341" mass="39523">MNKKKVTMEDIANELKISKVSVYKALNDKHDISEELKRKVFDCAVRLNYKYIDPLVKQCRNFYYIIPKRFMSSTEQFYFGIFKELSKILSDIGATIEIHIADQDFSPKDFNTNVRAYRHEKAKTYGVFWAGIIPAQTLESFLDIDIPIICIDNYIQNRTGSFIYIDDYHAGYEMTEFLIQQGHRNICFVIETAISTNIDKFYGFQKALYEYKIPFTPSMHINLSLANMQNFKYFNIPSPLPTAFLFDSDYSAQNFLITMISKGYDIPKDFSVASFDNTSLCEETIPRLTSIGVEPKEIANAAYRMMLKRLSSTHIKPYMMILYSSITIRDSVGTCRETSIE</sequence>
<evidence type="ECO:0000313" key="5">
    <source>
        <dbReference type="EMBL" id="MDI6452807.1"/>
    </source>
</evidence>
<proteinExistence type="predicted"/>
<evidence type="ECO:0000256" key="2">
    <source>
        <dbReference type="ARBA" id="ARBA00023125"/>
    </source>
</evidence>
<dbReference type="SUPFAM" id="SSF53822">
    <property type="entry name" value="Periplasmic binding protein-like I"/>
    <property type="match status" value="1"/>
</dbReference>
<reference evidence="5" key="1">
    <citation type="submission" date="2023-05" db="EMBL/GenBank/DDBJ databases">
        <title>Mariniplasma microaerophilum sp. nov., a novel anaerobic mollicute isolated from terrestrial mud volcano, Taman Peninsula, Russia.</title>
        <authorList>
            <person name="Khomyakova M.A."/>
            <person name="Merkel A.Y."/>
            <person name="Slobodkin A.I."/>
        </authorList>
    </citation>
    <scope>NUCLEOTIDE SEQUENCE</scope>
    <source>
        <strain evidence="5">M4Ah</strain>
    </source>
</reference>
<keyword evidence="3" id="KW-0804">Transcription</keyword>
<dbReference type="SUPFAM" id="SSF47413">
    <property type="entry name" value="lambda repressor-like DNA-binding domains"/>
    <property type="match status" value="1"/>
</dbReference>
<dbReference type="EMBL" id="JASCXW010000011">
    <property type="protein sequence ID" value="MDI6452807.1"/>
    <property type="molecule type" value="Genomic_DNA"/>
</dbReference>
<accession>A0AAW6U4G8</accession>
<feature type="domain" description="Transcriptional regulator LacI/GalR-like sensor" evidence="4">
    <location>
        <begin position="176"/>
        <end position="332"/>
    </location>
</feature>
<dbReference type="Gene3D" id="1.10.260.40">
    <property type="entry name" value="lambda repressor-like DNA-binding domains"/>
    <property type="match status" value="1"/>
</dbReference>
<dbReference type="RefSeq" id="WP_282839232.1">
    <property type="nucleotide sequence ID" value="NZ_JASCXW010000011.1"/>
</dbReference>
<dbReference type="PANTHER" id="PTHR30146:SF109">
    <property type="entry name" value="HTH-TYPE TRANSCRIPTIONAL REGULATOR GALS"/>
    <property type="match status" value="1"/>
</dbReference>
<dbReference type="InterPro" id="IPR046335">
    <property type="entry name" value="LacI/GalR-like_sensor"/>
</dbReference>
<dbReference type="GO" id="GO:0000976">
    <property type="term" value="F:transcription cis-regulatory region binding"/>
    <property type="evidence" value="ECO:0007669"/>
    <property type="project" value="TreeGrafter"/>
</dbReference>
<dbReference type="CDD" id="cd01392">
    <property type="entry name" value="HTH_LacI"/>
    <property type="match status" value="1"/>
</dbReference>
<organism evidence="5 6">
    <name type="scientific">Peloplasma aerotolerans</name>
    <dbReference type="NCBI Taxonomy" id="3044389"/>
    <lineage>
        <taxon>Bacteria</taxon>
        <taxon>Bacillati</taxon>
        <taxon>Mycoplasmatota</taxon>
        <taxon>Mollicutes</taxon>
        <taxon>Acholeplasmatales</taxon>
        <taxon>Acholeplasmataceae</taxon>
        <taxon>Peloplasma</taxon>
    </lineage>
</organism>
<dbReference type="PANTHER" id="PTHR30146">
    <property type="entry name" value="LACI-RELATED TRANSCRIPTIONAL REPRESSOR"/>
    <property type="match status" value="1"/>
</dbReference>
<dbReference type="Gene3D" id="3.40.50.2300">
    <property type="match status" value="2"/>
</dbReference>
<evidence type="ECO:0000259" key="4">
    <source>
        <dbReference type="Pfam" id="PF13377"/>
    </source>
</evidence>
<dbReference type="GO" id="GO:0003700">
    <property type="term" value="F:DNA-binding transcription factor activity"/>
    <property type="evidence" value="ECO:0007669"/>
    <property type="project" value="TreeGrafter"/>
</dbReference>
<evidence type="ECO:0000256" key="3">
    <source>
        <dbReference type="ARBA" id="ARBA00023163"/>
    </source>
</evidence>
<name>A0AAW6U4G8_9MOLU</name>
<gene>
    <name evidence="5" type="ORF">QJ521_04455</name>
</gene>
<comment type="caution">
    <text evidence="5">The sequence shown here is derived from an EMBL/GenBank/DDBJ whole genome shotgun (WGS) entry which is preliminary data.</text>
</comment>
<keyword evidence="6" id="KW-1185">Reference proteome</keyword>
<keyword evidence="2 5" id="KW-0238">DNA-binding</keyword>
<dbReference type="InterPro" id="IPR028082">
    <property type="entry name" value="Peripla_BP_I"/>
</dbReference>
<evidence type="ECO:0000256" key="1">
    <source>
        <dbReference type="ARBA" id="ARBA00023015"/>
    </source>
</evidence>
<keyword evidence="1" id="KW-0805">Transcription regulation</keyword>
<protein>
    <submittedName>
        <fullName evidence="5">LacI family DNA-binding transcriptional regulator</fullName>
    </submittedName>
</protein>